<dbReference type="Proteomes" id="UP000286415">
    <property type="component" value="Unassembled WGS sequence"/>
</dbReference>
<evidence type="ECO:0000313" key="2">
    <source>
        <dbReference type="EMBL" id="KAG5444221.1"/>
    </source>
</evidence>
<dbReference type="AlphaFoldDB" id="A0A3R7G021"/>
<comment type="caution">
    <text evidence="2">The sequence shown here is derived from an EMBL/GenBank/DDBJ whole genome shotgun (WGS) entry which is preliminary data.</text>
</comment>
<gene>
    <name evidence="2" type="ORF">CSKR_104492</name>
</gene>
<feature type="compositionally biased region" description="Basic residues" evidence="1">
    <location>
        <begin position="1"/>
        <end position="12"/>
    </location>
</feature>
<feature type="region of interest" description="Disordered" evidence="1">
    <location>
        <begin position="1"/>
        <end position="21"/>
    </location>
</feature>
<name>A0A3R7G021_CLOSI</name>
<dbReference type="InParanoid" id="A0A3R7G021"/>
<proteinExistence type="predicted"/>
<reference evidence="2 3" key="2">
    <citation type="journal article" date="2021" name="Genomics">
        <title>High-quality reference genome for Clonorchis sinensis.</title>
        <authorList>
            <person name="Young N.D."/>
            <person name="Stroehlein A.J."/>
            <person name="Kinkar L."/>
            <person name="Wang T."/>
            <person name="Sohn W.M."/>
            <person name="Chang B.C.H."/>
            <person name="Kaur P."/>
            <person name="Weisz D."/>
            <person name="Dudchenko O."/>
            <person name="Aiden E.L."/>
            <person name="Korhonen P.K."/>
            <person name="Gasser R.B."/>
        </authorList>
    </citation>
    <scope>NUCLEOTIDE SEQUENCE [LARGE SCALE GENOMIC DNA]</scope>
    <source>
        <strain evidence="2">Cs-k2</strain>
    </source>
</reference>
<accession>A0A3R7G021</accession>
<sequence length="82" mass="9642">MHSRGYHRTFRQKHQESNLKCMGRQHSGNLDAFWTRHRQPAFGKYWIMIDCWVHTFGQSEFTSMIDRQAARSSSHSLASQAS</sequence>
<organism evidence="2 3">
    <name type="scientific">Clonorchis sinensis</name>
    <name type="common">Chinese liver fluke</name>
    <dbReference type="NCBI Taxonomy" id="79923"/>
    <lineage>
        <taxon>Eukaryota</taxon>
        <taxon>Metazoa</taxon>
        <taxon>Spiralia</taxon>
        <taxon>Lophotrochozoa</taxon>
        <taxon>Platyhelminthes</taxon>
        <taxon>Trematoda</taxon>
        <taxon>Digenea</taxon>
        <taxon>Opisthorchiida</taxon>
        <taxon>Opisthorchiata</taxon>
        <taxon>Opisthorchiidae</taxon>
        <taxon>Clonorchis</taxon>
    </lineage>
</organism>
<keyword evidence="3" id="KW-1185">Reference proteome</keyword>
<reference evidence="2 3" key="1">
    <citation type="journal article" date="2018" name="Biotechnol. Adv.">
        <title>Improved genomic resources and new bioinformatic workflow for the carcinogenic parasite Clonorchis sinensis: Biotechnological implications.</title>
        <authorList>
            <person name="Wang D."/>
            <person name="Korhonen P.K."/>
            <person name="Gasser R.B."/>
            <person name="Young N.D."/>
        </authorList>
    </citation>
    <scope>NUCLEOTIDE SEQUENCE [LARGE SCALE GENOMIC DNA]</scope>
    <source>
        <strain evidence="2">Cs-k2</strain>
    </source>
</reference>
<dbReference type="EMBL" id="NIRI02000056">
    <property type="protein sequence ID" value="KAG5444221.1"/>
    <property type="molecule type" value="Genomic_DNA"/>
</dbReference>
<evidence type="ECO:0000256" key="1">
    <source>
        <dbReference type="SAM" id="MobiDB-lite"/>
    </source>
</evidence>
<evidence type="ECO:0000313" key="3">
    <source>
        <dbReference type="Proteomes" id="UP000286415"/>
    </source>
</evidence>
<protein>
    <submittedName>
        <fullName evidence="2">Uncharacterized protein</fullName>
    </submittedName>
</protein>